<dbReference type="InterPro" id="IPR014747">
    <property type="entry name" value="Bac_photo_RC_H_C"/>
</dbReference>
<dbReference type="EMBL" id="RHHB01000001">
    <property type="protein sequence ID" value="RNB52355.1"/>
    <property type="molecule type" value="Genomic_DNA"/>
</dbReference>
<dbReference type="SUPFAM" id="SSF50346">
    <property type="entry name" value="PRC-barrel domain"/>
    <property type="match status" value="1"/>
</dbReference>
<dbReference type="GO" id="GO:0030077">
    <property type="term" value="C:plasma membrane light-harvesting complex"/>
    <property type="evidence" value="ECO:0007669"/>
    <property type="project" value="InterPro"/>
</dbReference>
<dbReference type="Proteomes" id="UP000275048">
    <property type="component" value="Unassembled WGS sequence"/>
</dbReference>
<name>A0A3M8APB1_9MICO</name>
<organism evidence="1 2">
    <name type="scientific">Agromyces tardus</name>
    <dbReference type="NCBI Taxonomy" id="2583849"/>
    <lineage>
        <taxon>Bacteria</taxon>
        <taxon>Bacillati</taxon>
        <taxon>Actinomycetota</taxon>
        <taxon>Actinomycetes</taxon>
        <taxon>Micrococcales</taxon>
        <taxon>Microbacteriaceae</taxon>
        <taxon>Agromyces</taxon>
    </lineage>
</organism>
<accession>A0A3M8APB1</accession>
<keyword evidence="2" id="KW-1185">Reference proteome</keyword>
<dbReference type="OrthoDB" id="510842at2"/>
<dbReference type="GO" id="GO:0019684">
    <property type="term" value="P:photosynthesis, light reaction"/>
    <property type="evidence" value="ECO:0007669"/>
    <property type="project" value="InterPro"/>
</dbReference>
<protein>
    <submittedName>
        <fullName evidence="1">PRC-barrel domain containing protein</fullName>
    </submittedName>
</protein>
<gene>
    <name evidence="1" type="ORF">EDM22_01230</name>
</gene>
<dbReference type="RefSeq" id="WP_122935193.1">
    <property type="nucleotide sequence ID" value="NZ_JBHSNT010000007.1"/>
</dbReference>
<dbReference type="InterPro" id="IPR011033">
    <property type="entry name" value="PRC_barrel-like_sf"/>
</dbReference>
<comment type="caution">
    <text evidence="1">The sequence shown here is derived from an EMBL/GenBank/DDBJ whole genome shotgun (WGS) entry which is preliminary data.</text>
</comment>
<dbReference type="AlphaFoldDB" id="A0A3M8APB1"/>
<evidence type="ECO:0000313" key="2">
    <source>
        <dbReference type="Proteomes" id="UP000275048"/>
    </source>
</evidence>
<reference evidence="1 2" key="1">
    <citation type="submission" date="2018-10" db="EMBL/GenBank/DDBJ databases">
        <title>Isolation, diversity and antibacterial activity of antinobacteria from the wheat rhizosphere soil.</title>
        <authorList>
            <person name="Sun T."/>
        </authorList>
    </citation>
    <scope>NUCLEOTIDE SEQUENCE [LARGE SCALE GENOMIC DNA]</scope>
    <source>
        <strain evidence="1 2">SJ-23</strain>
    </source>
</reference>
<proteinExistence type="predicted"/>
<dbReference type="Gene3D" id="3.90.50.10">
    <property type="entry name" value="Photosynthetic Reaction Center, subunit H, domain 2"/>
    <property type="match status" value="1"/>
</dbReference>
<evidence type="ECO:0000313" key="1">
    <source>
        <dbReference type="EMBL" id="RNB52355.1"/>
    </source>
</evidence>
<sequence length="120" mass="13243">MSSTWDAWTYRSSAARTAQSADIVGYAVHATDGHIGKVDGATYDVGSSRIVVDTGPWIFGRKVLLPAGTIDRVDDAEKKVYVGLTKDQIKNSPELDEGITWDDADYHERVGGYYRGFYGY</sequence>